<dbReference type="RefSeq" id="WP_332865151.1">
    <property type="nucleotide sequence ID" value="NZ_JBAFSM010000018.1"/>
</dbReference>
<keyword evidence="2" id="KW-1185">Reference proteome</keyword>
<dbReference type="Proteomes" id="UP001328733">
    <property type="component" value="Unassembled WGS sequence"/>
</dbReference>
<name>A0AAW9QUU5_9CHRO</name>
<gene>
    <name evidence="1" type="ORF">V0288_11125</name>
</gene>
<sequence length="103" mass="11882">MSTSLTERISTLEQKIARQDKTIARILATVKLKEFVPVAQAAETFNISVATLRDRIKHAKAFPKESPYKEGIHWKQVQTTARADGKEPSYRYYVNIEEWEKIS</sequence>
<protein>
    <submittedName>
        <fullName evidence="1">Uncharacterized protein</fullName>
    </submittedName>
</protein>
<dbReference type="AlphaFoldDB" id="A0AAW9QUU5"/>
<reference evidence="1 2" key="1">
    <citation type="submission" date="2024-01" db="EMBL/GenBank/DDBJ databases">
        <title>Genomic insights into the taxonomy and metabolism of the cyanobacterium Pannus brasiliensis CCIBt3594.</title>
        <authorList>
            <person name="Machado M."/>
            <person name="Botero N.B."/>
            <person name="Andreote A.P.D."/>
            <person name="Feitosa A.M.T."/>
            <person name="Popin R."/>
            <person name="Sivonen K."/>
            <person name="Fiore M.F."/>
        </authorList>
    </citation>
    <scope>NUCLEOTIDE SEQUENCE [LARGE SCALE GENOMIC DNA]</scope>
    <source>
        <strain evidence="1 2">CCIBt3594</strain>
    </source>
</reference>
<evidence type="ECO:0000313" key="1">
    <source>
        <dbReference type="EMBL" id="MEG3437671.1"/>
    </source>
</evidence>
<dbReference type="EMBL" id="JBAFSM010000018">
    <property type="protein sequence ID" value="MEG3437671.1"/>
    <property type="molecule type" value="Genomic_DNA"/>
</dbReference>
<comment type="caution">
    <text evidence="1">The sequence shown here is derived from an EMBL/GenBank/DDBJ whole genome shotgun (WGS) entry which is preliminary data.</text>
</comment>
<organism evidence="1 2">
    <name type="scientific">Pannus brasiliensis CCIBt3594</name>
    <dbReference type="NCBI Taxonomy" id="1427578"/>
    <lineage>
        <taxon>Bacteria</taxon>
        <taxon>Bacillati</taxon>
        <taxon>Cyanobacteriota</taxon>
        <taxon>Cyanophyceae</taxon>
        <taxon>Oscillatoriophycideae</taxon>
        <taxon>Chroococcales</taxon>
        <taxon>Microcystaceae</taxon>
        <taxon>Pannus</taxon>
    </lineage>
</organism>
<evidence type="ECO:0000313" key="2">
    <source>
        <dbReference type="Proteomes" id="UP001328733"/>
    </source>
</evidence>
<accession>A0AAW9QUU5</accession>
<proteinExistence type="predicted"/>